<organism evidence="8 9">
    <name type="scientific">Pseudoduganella violacea</name>
    <dbReference type="NCBI Taxonomy" id="1715466"/>
    <lineage>
        <taxon>Bacteria</taxon>
        <taxon>Pseudomonadati</taxon>
        <taxon>Pseudomonadota</taxon>
        <taxon>Betaproteobacteria</taxon>
        <taxon>Burkholderiales</taxon>
        <taxon>Oxalobacteraceae</taxon>
        <taxon>Telluria group</taxon>
        <taxon>Pseudoduganella</taxon>
    </lineage>
</organism>
<evidence type="ECO:0000313" key="8">
    <source>
        <dbReference type="EMBL" id="MBB3120829.1"/>
    </source>
</evidence>
<evidence type="ECO:0000256" key="1">
    <source>
        <dbReference type="ARBA" id="ARBA00009764"/>
    </source>
</evidence>
<keyword evidence="4 5" id="KW-0975">Bacterial flagellum</keyword>
<dbReference type="Pfam" id="PF07195">
    <property type="entry name" value="FliD_C"/>
    <property type="match status" value="1"/>
</dbReference>
<comment type="function">
    <text evidence="5">Required for morphogenesis and for the elongation of the flagellar filament by facilitating polymerization of the flagellin monomers at the tip of growing filament. Forms a capping structure, which prevents flagellin subunits (transported through the central channel of the flagellum) from leaking out without polymerization at the distal end.</text>
</comment>
<dbReference type="GO" id="GO:0009421">
    <property type="term" value="C:bacterial-type flagellum filament cap"/>
    <property type="evidence" value="ECO:0007669"/>
    <property type="project" value="InterPro"/>
</dbReference>
<dbReference type="PANTHER" id="PTHR30288">
    <property type="entry name" value="FLAGELLAR CAP/ASSEMBLY PROTEIN FLID"/>
    <property type="match status" value="1"/>
</dbReference>
<dbReference type="GO" id="GO:0007155">
    <property type="term" value="P:cell adhesion"/>
    <property type="evidence" value="ECO:0007669"/>
    <property type="project" value="InterPro"/>
</dbReference>
<feature type="domain" description="Flagellar hook-associated protein 2 C-terminal" evidence="7">
    <location>
        <begin position="216"/>
        <end position="446"/>
    </location>
</feature>
<dbReference type="PROSITE" id="PS00018">
    <property type="entry name" value="EF_HAND_1"/>
    <property type="match status" value="1"/>
</dbReference>
<keyword evidence="9" id="KW-1185">Reference proteome</keyword>
<keyword evidence="8" id="KW-0966">Cell projection</keyword>
<gene>
    <name evidence="8" type="ORF">FHS03_003899</name>
</gene>
<keyword evidence="5" id="KW-0964">Secreted</keyword>
<dbReference type="InterPro" id="IPR040026">
    <property type="entry name" value="FliD"/>
</dbReference>
<proteinExistence type="inferred from homology"/>
<dbReference type="GO" id="GO:0009424">
    <property type="term" value="C:bacterial-type flagellum hook"/>
    <property type="evidence" value="ECO:0007669"/>
    <property type="project" value="UniProtKB-UniRule"/>
</dbReference>
<evidence type="ECO:0000256" key="2">
    <source>
        <dbReference type="ARBA" id="ARBA00011255"/>
    </source>
</evidence>
<dbReference type="AlphaFoldDB" id="A0A7W5FVI1"/>
<dbReference type="Proteomes" id="UP000541535">
    <property type="component" value="Unassembled WGS sequence"/>
</dbReference>
<dbReference type="InterPro" id="IPR018247">
    <property type="entry name" value="EF_Hand_1_Ca_BS"/>
</dbReference>
<dbReference type="InterPro" id="IPR010809">
    <property type="entry name" value="FliD_C"/>
</dbReference>
<feature type="domain" description="Flagellar hook-associated protein 2 N-terminal" evidence="6">
    <location>
        <begin position="21"/>
        <end position="101"/>
    </location>
</feature>
<name>A0A7W5FVI1_9BURK</name>
<comment type="subunit">
    <text evidence="2 5">Homopentamer.</text>
</comment>
<evidence type="ECO:0000313" key="9">
    <source>
        <dbReference type="Proteomes" id="UP000541535"/>
    </source>
</evidence>
<evidence type="ECO:0000259" key="6">
    <source>
        <dbReference type="Pfam" id="PF02465"/>
    </source>
</evidence>
<sequence length="462" mass="47222">MAITSPVYDPVPTATKMANKYMAGAVDRQNAAVKDLQSDSTGLSKVSSAIKAFEAALSAMSTKKSVIANAATFSSAVGTATANATASPGSYSFYVEKLATAGQVSYGGITDTTAAGSGTLKLVLGDGSNFTVDLASADKDMNGTLTAKEIAAAINVAASNNSRITASTLTINGQSTLVLSSNATGAANGVASLDVSAVNDPALKAALGAPKVLQGAQDAEVWVGPQGTGQKIVQASNTFSGMIDGVTMTFTKAQGAGEAPVTLTVGSDSAGTNANVQAFVDAYNKLDAVLRDVTNPGDPKSGLPAGPFAGDSGLLSLRNGMKAVMRQALGTQSLVTYGIKGTLNGSIELDTSRLAKALAADPTSLDKLFGSASLVSPSGVLGSMDKLMDQWTDLSKGQLVTRRGALDKLQIKLTAKQADLDRQYDGVYKRYLDQYTKLQTLQAQMTGSSSLFDALFGNKSSN</sequence>
<dbReference type="InterPro" id="IPR003481">
    <property type="entry name" value="FliD_N"/>
</dbReference>
<evidence type="ECO:0000256" key="3">
    <source>
        <dbReference type="ARBA" id="ARBA00023054"/>
    </source>
</evidence>
<dbReference type="GO" id="GO:0005576">
    <property type="term" value="C:extracellular region"/>
    <property type="evidence" value="ECO:0007669"/>
    <property type="project" value="UniProtKB-SubCell"/>
</dbReference>
<comment type="caution">
    <text evidence="8">The sequence shown here is derived from an EMBL/GenBank/DDBJ whole genome shotgun (WGS) entry which is preliminary data.</text>
</comment>
<dbReference type="PANTHER" id="PTHR30288:SF0">
    <property type="entry name" value="FLAGELLAR HOOK-ASSOCIATED PROTEIN 2"/>
    <property type="match status" value="1"/>
</dbReference>
<protein>
    <recommendedName>
        <fullName evidence="5">Flagellar hook-associated protein 2</fullName>
        <shortName evidence="5">HAP2</shortName>
    </recommendedName>
    <alternativeName>
        <fullName evidence="5">Flagellar cap protein</fullName>
    </alternativeName>
</protein>
<reference evidence="8 9" key="1">
    <citation type="submission" date="2020-08" db="EMBL/GenBank/DDBJ databases">
        <title>Genomic Encyclopedia of Type Strains, Phase III (KMG-III): the genomes of soil and plant-associated and newly described type strains.</title>
        <authorList>
            <person name="Whitman W."/>
        </authorList>
    </citation>
    <scope>NUCLEOTIDE SEQUENCE [LARGE SCALE GENOMIC DNA]</scope>
    <source>
        <strain evidence="8 9">CECT 8897</strain>
    </source>
</reference>
<evidence type="ECO:0000256" key="5">
    <source>
        <dbReference type="RuleBase" id="RU362066"/>
    </source>
</evidence>
<keyword evidence="8" id="KW-0969">Cilium</keyword>
<accession>A0A7W5FVI1</accession>
<keyword evidence="8" id="KW-0282">Flagellum</keyword>
<evidence type="ECO:0000259" key="7">
    <source>
        <dbReference type="Pfam" id="PF07195"/>
    </source>
</evidence>
<comment type="subcellular location">
    <subcellularLocation>
        <location evidence="5">Secreted</location>
    </subcellularLocation>
    <subcellularLocation>
        <location evidence="5">Bacterial flagellum</location>
    </subcellularLocation>
</comment>
<dbReference type="RefSeq" id="WP_183442583.1">
    <property type="nucleotide sequence ID" value="NZ_JACHXD010000011.1"/>
</dbReference>
<comment type="similarity">
    <text evidence="1 5">Belongs to the FliD family.</text>
</comment>
<keyword evidence="3" id="KW-0175">Coiled coil</keyword>
<dbReference type="EMBL" id="JACHXD010000011">
    <property type="protein sequence ID" value="MBB3120829.1"/>
    <property type="molecule type" value="Genomic_DNA"/>
</dbReference>
<dbReference type="Pfam" id="PF02465">
    <property type="entry name" value="FliD_N"/>
    <property type="match status" value="1"/>
</dbReference>
<evidence type="ECO:0000256" key="4">
    <source>
        <dbReference type="ARBA" id="ARBA00023143"/>
    </source>
</evidence>